<evidence type="ECO:0000256" key="4">
    <source>
        <dbReference type="ARBA" id="ARBA00022840"/>
    </source>
</evidence>
<evidence type="ECO:0000256" key="3">
    <source>
        <dbReference type="ARBA" id="ARBA00022741"/>
    </source>
</evidence>
<dbReference type="InterPro" id="IPR016061">
    <property type="entry name" value="Pro-tRNA_ligase_II_C"/>
</dbReference>
<comment type="similarity">
    <text evidence="8 9">Belongs to the class-II aminoacyl-tRNA synthetase family. ProS type 3 subfamily.</text>
</comment>
<evidence type="ECO:0000256" key="7">
    <source>
        <dbReference type="ARBA" id="ARBA00047671"/>
    </source>
</evidence>
<comment type="subcellular location">
    <subcellularLocation>
        <location evidence="9">Cytoplasm</location>
    </subcellularLocation>
</comment>
<dbReference type="EMBL" id="JAIRBC010000003">
    <property type="protein sequence ID" value="MCG2459723.1"/>
    <property type="molecule type" value="Genomic_DNA"/>
</dbReference>
<comment type="subunit">
    <text evidence="9">Homodimer.</text>
</comment>
<gene>
    <name evidence="9 11" type="primary">proS</name>
    <name evidence="11" type="ORF">K8352_03075</name>
</gene>
<dbReference type="SMART" id="SM00946">
    <property type="entry name" value="ProRS-C_1"/>
    <property type="match status" value="1"/>
</dbReference>
<keyword evidence="2 9" id="KW-0436">Ligase</keyword>
<evidence type="ECO:0000256" key="2">
    <source>
        <dbReference type="ARBA" id="ARBA00022598"/>
    </source>
</evidence>
<dbReference type="CDD" id="cd00778">
    <property type="entry name" value="ProRS_core_arch_euk"/>
    <property type="match status" value="1"/>
</dbReference>
<dbReference type="PROSITE" id="PS50862">
    <property type="entry name" value="AA_TRNA_LIGASE_II"/>
    <property type="match status" value="1"/>
</dbReference>
<dbReference type="FunFam" id="3.30.930.10:FF:000023">
    <property type="entry name" value="Proline--tRNA ligase"/>
    <property type="match status" value="1"/>
</dbReference>
<comment type="domain">
    <text evidence="9">Consists of three domains: the N-terminal catalytic domain, the anticodon-binding domain and the C-terminal extension.</text>
</comment>
<accession>A0AAE3ESM1</accession>
<protein>
    <recommendedName>
        <fullName evidence="9">Proline--tRNA ligase</fullName>
        <ecNumber evidence="9">6.1.1.15</ecNumber>
    </recommendedName>
    <alternativeName>
        <fullName evidence="9">Prolyl-tRNA synthetase</fullName>
        <shortName evidence="9">ProRS</shortName>
    </alternativeName>
</protein>
<keyword evidence="12" id="KW-1185">Reference proteome</keyword>
<comment type="catalytic activity">
    <reaction evidence="7 9">
        <text>tRNA(Pro) + L-proline + ATP = L-prolyl-tRNA(Pro) + AMP + diphosphate</text>
        <dbReference type="Rhea" id="RHEA:14305"/>
        <dbReference type="Rhea" id="RHEA-COMP:9700"/>
        <dbReference type="Rhea" id="RHEA-COMP:9702"/>
        <dbReference type="ChEBI" id="CHEBI:30616"/>
        <dbReference type="ChEBI" id="CHEBI:33019"/>
        <dbReference type="ChEBI" id="CHEBI:60039"/>
        <dbReference type="ChEBI" id="CHEBI:78442"/>
        <dbReference type="ChEBI" id="CHEBI:78532"/>
        <dbReference type="ChEBI" id="CHEBI:456215"/>
        <dbReference type="EC" id="6.1.1.15"/>
    </reaction>
</comment>
<sequence length="491" mass="55885">MGKNLSKRSEDYSKWYNELVVKADLAENSGVRGCMVIKPYGYAIWEKMQAALDRMFKDTGHENAYFPLFIPKSYLSKEASHVEGFAKECAVVTHYRLKNAEDGSGIIVDPEAKLEEELIVRPTSETIIWDTYRKWIQSYRDLPLLINQWANVVRWEMRTRLFLRTAEFLWQEGHTAHATEAEAVAEAEQMMNVYADFAENFMAMPVIKGTKTESERFAGALETYCIEALMQDGKALQAGTSHYLGQNFAKAFDVMFATKEGKQEYVWATSWGVSTRLMGALVMTHSDDNGLVLPPKLAPIQVVIVPIYKGLDQLNAISEKVAPLVKQLRAKGISVKYDDRDTQKPGFKFNEYELKGVPVRLAIGQRDLDNNTYEVARRDTLQKETVPNDEVVLKIEFLLEDIQRNIYRKALDFRESHVTSVDTYEEFKSVLKNNGGFISAHWDGTVETEEKIKEGTKATIRCIPLEAKEEKGSCMVTGKPSSRRVLFARAY</sequence>
<dbReference type="InterPro" id="IPR045864">
    <property type="entry name" value="aa-tRNA-synth_II/BPL/LPL"/>
</dbReference>
<evidence type="ECO:0000256" key="1">
    <source>
        <dbReference type="ARBA" id="ARBA00022490"/>
    </source>
</evidence>
<dbReference type="RefSeq" id="WP_317900868.1">
    <property type="nucleotide sequence ID" value="NZ_JAIRBC010000003.1"/>
</dbReference>
<dbReference type="Gene3D" id="3.30.110.30">
    <property type="entry name" value="C-terminal domain of ProRS"/>
    <property type="match status" value="1"/>
</dbReference>
<comment type="caution">
    <text evidence="11">The sequence shown here is derived from an EMBL/GenBank/DDBJ whole genome shotgun (WGS) entry which is preliminary data.</text>
</comment>
<dbReference type="SUPFAM" id="SSF55681">
    <property type="entry name" value="Class II aaRS and biotin synthetases"/>
    <property type="match status" value="1"/>
</dbReference>
<keyword evidence="5 9" id="KW-0648">Protein biosynthesis</keyword>
<dbReference type="InterPro" id="IPR033721">
    <property type="entry name" value="ProRS_core_arch_euk"/>
</dbReference>
<dbReference type="InterPro" id="IPR017449">
    <property type="entry name" value="Pro-tRNA_synth_II"/>
</dbReference>
<evidence type="ECO:0000256" key="8">
    <source>
        <dbReference type="ARBA" id="ARBA00060806"/>
    </source>
</evidence>
<dbReference type="GO" id="GO:0004827">
    <property type="term" value="F:proline-tRNA ligase activity"/>
    <property type="evidence" value="ECO:0007669"/>
    <property type="project" value="UniProtKB-UniRule"/>
</dbReference>
<dbReference type="PANTHER" id="PTHR43382:SF2">
    <property type="entry name" value="BIFUNCTIONAL GLUTAMATE_PROLINE--TRNA LIGASE"/>
    <property type="match status" value="1"/>
</dbReference>
<dbReference type="GO" id="GO:0006433">
    <property type="term" value="P:prolyl-tRNA aminoacylation"/>
    <property type="evidence" value="ECO:0007669"/>
    <property type="project" value="UniProtKB-UniRule"/>
</dbReference>
<dbReference type="NCBIfam" id="TIGR00408">
    <property type="entry name" value="proS_fam_I"/>
    <property type="match status" value="1"/>
</dbReference>
<dbReference type="InterPro" id="IPR036621">
    <property type="entry name" value="Anticodon-bd_dom_sf"/>
</dbReference>
<keyword evidence="4 9" id="KW-0067">ATP-binding</keyword>
<dbReference type="GO" id="GO:0005524">
    <property type="term" value="F:ATP binding"/>
    <property type="evidence" value="ECO:0007669"/>
    <property type="project" value="UniProtKB-UniRule"/>
</dbReference>
<evidence type="ECO:0000259" key="10">
    <source>
        <dbReference type="PROSITE" id="PS50862"/>
    </source>
</evidence>
<keyword evidence="6 9" id="KW-0030">Aminoacyl-tRNA synthetase</keyword>
<dbReference type="AlphaFoldDB" id="A0AAE3ESM1"/>
<proteinExistence type="inferred from homology"/>
<organism evidence="11 12">
    <name type="scientific">Cerina litoralis</name>
    <dbReference type="NCBI Taxonomy" id="2874477"/>
    <lineage>
        <taxon>Bacteria</taxon>
        <taxon>Pseudomonadati</taxon>
        <taxon>Bacteroidota</taxon>
        <taxon>Flavobacteriia</taxon>
        <taxon>Flavobacteriales</taxon>
        <taxon>Flavobacteriaceae</taxon>
        <taxon>Cerina</taxon>
    </lineage>
</organism>
<name>A0AAE3ESM1_9FLAO</name>
<dbReference type="InterPro" id="IPR002314">
    <property type="entry name" value="aa-tRNA-synt_IIb"/>
</dbReference>
<dbReference type="GO" id="GO:0017101">
    <property type="term" value="C:aminoacyl-tRNA synthetase multienzyme complex"/>
    <property type="evidence" value="ECO:0007669"/>
    <property type="project" value="TreeGrafter"/>
</dbReference>
<dbReference type="SUPFAM" id="SSF52954">
    <property type="entry name" value="Class II aaRS ABD-related"/>
    <property type="match status" value="1"/>
</dbReference>
<comment type="function">
    <text evidence="9">Catalyzes the attachment of proline to tRNA(Pro) in a two-step reaction: proline is first activated by ATP to form Pro-AMP and then transferred to the acceptor end of tRNA(Pro).</text>
</comment>
<dbReference type="HAMAP" id="MF_01571">
    <property type="entry name" value="Pro_tRNA_synth_type3"/>
    <property type="match status" value="1"/>
</dbReference>
<evidence type="ECO:0000256" key="5">
    <source>
        <dbReference type="ARBA" id="ARBA00022917"/>
    </source>
</evidence>
<dbReference type="Proteomes" id="UP001200642">
    <property type="component" value="Unassembled WGS sequence"/>
</dbReference>
<reference evidence="11" key="1">
    <citation type="submission" date="2023-02" db="EMBL/GenBank/DDBJ databases">
        <title>Genome of Flavobacteriaceae gen. nov. sp. strain F89.</title>
        <authorList>
            <person name="Wang Y."/>
        </authorList>
    </citation>
    <scope>NUCLEOTIDE SEQUENCE</scope>
    <source>
        <strain evidence="11">F89</strain>
    </source>
</reference>
<evidence type="ECO:0000256" key="9">
    <source>
        <dbReference type="HAMAP-Rule" id="MF_01571"/>
    </source>
</evidence>
<evidence type="ECO:0000313" key="12">
    <source>
        <dbReference type="Proteomes" id="UP001200642"/>
    </source>
</evidence>
<dbReference type="InterPro" id="IPR004499">
    <property type="entry name" value="Pro-tRNA-ligase_IIa_arc-type"/>
</dbReference>
<keyword evidence="3 9" id="KW-0547">Nucleotide-binding</keyword>
<evidence type="ECO:0000256" key="6">
    <source>
        <dbReference type="ARBA" id="ARBA00023146"/>
    </source>
</evidence>
<dbReference type="Pfam" id="PF00587">
    <property type="entry name" value="tRNA-synt_2b"/>
    <property type="match status" value="1"/>
</dbReference>
<dbReference type="PANTHER" id="PTHR43382">
    <property type="entry name" value="PROLYL-TRNA SYNTHETASE"/>
    <property type="match status" value="1"/>
</dbReference>
<dbReference type="InterPro" id="IPR006195">
    <property type="entry name" value="aa-tRNA-synth_II"/>
</dbReference>
<dbReference type="InterPro" id="IPR004154">
    <property type="entry name" value="Anticodon-bd"/>
</dbReference>
<dbReference type="Gene3D" id="3.40.50.800">
    <property type="entry name" value="Anticodon-binding domain"/>
    <property type="match status" value="1"/>
</dbReference>
<dbReference type="SUPFAM" id="SSF64586">
    <property type="entry name" value="C-terminal domain of ProRS"/>
    <property type="match status" value="1"/>
</dbReference>
<dbReference type="Pfam" id="PF09180">
    <property type="entry name" value="ProRS-C_1"/>
    <property type="match status" value="1"/>
</dbReference>
<keyword evidence="1 9" id="KW-0963">Cytoplasm</keyword>
<dbReference type="EC" id="6.1.1.15" evidence="9"/>
<feature type="domain" description="Aminoacyl-transfer RNA synthetases class-II family profile" evidence="10">
    <location>
        <begin position="27"/>
        <end position="294"/>
    </location>
</feature>
<evidence type="ECO:0000313" key="11">
    <source>
        <dbReference type="EMBL" id="MCG2459723.1"/>
    </source>
</evidence>
<dbReference type="Pfam" id="PF03129">
    <property type="entry name" value="HGTP_anticodon"/>
    <property type="match status" value="1"/>
</dbReference>
<dbReference type="CDD" id="cd00862">
    <property type="entry name" value="ProRS_anticodon_zinc"/>
    <property type="match status" value="1"/>
</dbReference>
<dbReference type="GO" id="GO:0005737">
    <property type="term" value="C:cytoplasm"/>
    <property type="evidence" value="ECO:0007669"/>
    <property type="project" value="UniProtKB-SubCell"/>
</dbReference>
<dbReference type="Gene3D" id="3.30.930.10">
    <property type="entry name" value="Bira Bifunctional Protein, Domain 2"/>
    <property type="match status" value="1"/>
</dbReference>